<protein>
    <submittedName>
        <fullName evidence="2">Uncharacterized protein</fullName>
    </submittedName>
</protein>
<evidence type="ECO:0000313" key="2">
    <source>
        <dbReference type="EnsemblPlants" id="PGSC0003DMT400093559"/>
    </source>
</evidence>
<dbReference type="HOGENOM" id="CLU_1322899_0_0_1"/>
<dbReference type="PaxDb" id="4113-PGSC0003DMT400093559"/>
<reference evidence="2" key="2">
    <citation type="submission" date="2015-06" db="UniProtKB">
        <authorList>
            <consortium name="EnsemblPlants"/>
        </authorList>
    </citation>
    <scope>IDENTIFICATION</scope>
    <source>
        <strain evidence="2">DM1-3 516 R44</strain>
    </source>
</reference>
<feature type="compositionally biased region" description="Polar residues" evidence="1">
    <location>
        <begin position="11"/>
        <end position="21"/>
    </location>
</feature>
<proteinExistence type="predicted"/>
<feature type="region of interest" description="Disordered" evidence="1">
    <location>
        <begin position="184"/>
        <end position="208"/>
    </location>
</feature>
<evidence type="ECO:0000256" key="1">
    <source>
        <dbReference type="SAM" id="MobiDB-lite"/>
    </source>
</evidence>
<accession>M1DS76</accession>
<dbReference type="AlphaFoldDB" id="M1DS76"/>
<dbReference type="Proteomes" id="UP000011115">
    <property type="component" value="Unassembled WGS sequence"/>
</dbReference>
<organism evidence="2 3">
    <name type="scientific">Solanum tuberosum</name>
    <name type="common">Potato</name>
    <dbReference type="NCBI Taxonomy" id="4113"/>
    <lineage>
        <taxon>Eukaryota</taxon>
        <taxon>Viridiplantae</taxon>
        <taxon>Streptophyta</taxon>
        <taxon>Embryophyta</taxon>
        <taxon>Tracheophyta</taxon>
        <taxon>Spermatophyta</taxon>
        <taxon>Magnoliopsida</taxon>
        <taxon>eudicotyledons</taxon>
        <taxon>Gunneridae</taxon>
        <taxon>Pentapetalae</taxon>
        <taxon>asterids</taxon>
        <taxon>lamiids</taxon>
        <taxon>Solanales</taxon>
        <taxon>Solanaceae</taxon>
        <taxon>Solanoideae</taxon>
        <taxon>Solaneae</taxon>
        <taxon>Solanum</taxon>
    </lineage>
</organism>
<evidence type="ECO:0000313" key="3">
    <source>
        <dbReference type="Proteomes" id="UP000011115"/>
    </source>
</evidence>
<sequence>MGLGRHEVQLERTNPSPSPTYSARECEWTKAEVVLHVVSRCSRETELIRGSMSVNGNNGIQVGHQDDIKNLKDVQEPTLINPISWESYAIAAQLLDGITTINRARYTREDQVSPLTFKLSKEQMENDHERVQNMAKITRKLDILSKNVMGASSSNFGCVNPEEMKFEALYNKEVNFLAKKGGGYRSNYPRKGGNPGWATEDGWKDRDR</sequence>
<dbReference type="InParanoid" id="M1DS76"/>
<reference evidence="3" key="1">
    <citation type="journal article" date="2011" name="Nature">
        <title>Genome sequence and analysis of the tuber crop potato.</title>
        <authorList>
            <consortium name="The Potato Genome Sequencing Consortium"/>
        </authorList>
    </citation>
    <scope>NUCLEOTIDE SEQUENCE [LARGE SCALE GENOMIC DNA]</scope>
    <source>
        <strain evidence="3">cv. DM1-3 516 R44</strain>
    </source>
</reference>
<dbReference type="EnsemblPlants" id="PGSC0003DMT400093559">
    <property type="protein sequence ID" value="PGSC0003DMT400093559"/>
    <property type="gene ID" value="PGSC0003DMG400043130"/>
</dbReference>
<keyword evidence="3" id="KW-1185">Reference proteome</keyword>
<feature type="region of interest" description="Disordered" evidence="1">
    <location>
        <begin position="1"/>
        <end position="22"/>
    </location>
</feature>
<name>M1DS76_SOLTU</name>
<dbReference type="Gramene" id="PGSC0003DMT400093559">
    <property type="protein sequence ID" value="PGSC0003DMT400093559"/>
    <property type="gene ID" value="PGSC0003DMG400043130"/>
</dbReference>
<feature type="compositionally biased region" description="Basic and acidic residues" evidence="1">
    <location>
        <begin position="1"/>
        <end position="10"/>
    </location>
</feature>